<dbReference type="AlphaFoldDB" id="A0A9X0QJX5"/>
<accession>A0A9X0QJX5</accession>
<evidence type="ECO:0000259" key="2">
    <source>
        <dbReference type="Pfam" id="PF14403"/>
    </source>
</evidence>
<feature type="domain" description="DUF403" evidence="1">
    <location>
        <begin position="505"/>
        <end position="818"/>
    </location>
</feature>
<dbReference type="Gene3D" id="3.30.1490.270">
    <property type="match status" value="1"/>
</dbReference>
<dbReference type="PANTHER" id="PTHR34595:SF2">
    <property type="entry name" value="BLR2978 PROTEIN"/>
    <property type="match status" value="1"/>
</dbReference>
<reference evidence="3 4" key="1">
    <citation type="submission" date="2020-08" db="EMBL/GenBank/DDBJ databases">
        <title>Genomic Encyclopedia of Type Strains, Phase IV (KMG-V): Genome sequencing to study the core and pangenomes of soil and plant-associated prokaryotes.</title>
        <authorList>
            <person name="Whitman W."/>
        </authorList>
    </citation>
    <scope>NUCLEOTIDE SEQUENCE [LARGE SCALE GENOMIC DNA]</scope>
    <source>
        <strain evidence="3 4">X5P2</strain>
    </source>
</reference>
<gene>
    <name evidence="3" type="ORF">HDF14_005513</name>
</gene>
<evidence type="ECO:0000313" key="4">
    <source>
        <dbReference type="Proteomes" id="UP000535182"/>
    </source>
</evidence>
<feature type="domain" description="Circularly permuted ATP-grasp type 2" evidence="2">
    <location>
        <begin position="82"/>
        <end position="456"/>
    </location>
</feature>
<dbReference type="EMBL" id="JACHEB010000019">
    <property type="protein sequence ID" value="MBB5331861.1"/>
    <property type="molecule type" value="Genomic_DNA"/>
</dbReference>
<evidence type="ECO:0000259" key="1">
    <source>
        <dbReference type="Pfam" id="PF04168"/>
    </source>
</evidence>
<evidence type="ECO:0000313" key="3">
    <source>
        <dbReference type="EMBL" id="MBB5331861.1"/>
    </source>
</evidence>
<sequence length="831" mass="93081">MIGDLYQSPLRYGGAYEESSVDGITPRPHWAGLMASLQSIGPNELAFRWTQAEQRIRENGITYNMYGDPLGAHRPWKIDLVPLLIPDEEWRFIEAGIIQRAELLNLVLEDLYHSQTLLKDGLLPAALLFANPAFLRPLVGVKVPRNSYLHMLAFDLARSPDGKWWVLANRTQAPSGSGYALENRLIVSELLPELFRTSNVQRLAPFFRAQRDALAQLSEQSNPRIVLLTPGPHNETYFEHSYLAKYLGFTLVEGADLTVRDRCVFIKTVGGLEKVDVILRRVDDDFCDPLELRGDSLLGVSGLVEAVVAGNVKVANALGSGVIESAALMPFLPGLAGHLLGEELKLPSVATWWCGQEHALNWVTDNLQSVVVKPAFSSVGMEPVFGSELTASDREKFLERLRTSPHEFVAQEQVQLSTAPVWENESLHSRSVVLRTYVVNTGTGWLAFPGGLVRVAEAQGSVVSMQRGGHSKDAWVLSDRPVDTFSLLPPRNELLQLRRASLVVPSSVADNTFWLGRYVERAENQARILRSLIPRIHLAEDAELVSLTCLTACLGTRSARIADRRRGRLSFNALRRELLSLLTDHKRTDSLAATLAEVSRIADSVSERLSGDMMMLLGHLRDSVKSQKGTFLTSYTPMLTKCLELLSAFSGMERENINRGSGWLFLSLGRRLERAIYLTRELRHITKPLAVENWAYLERLLEVADSTVTYRTRYYAMLQPLAVLDILMADETNPRSLDFQLGHLTDLYAKLPRHLPADLQAMQDAVGSLRRIDLQGMTNRLNEPSSYPVDRYEEVEQFLARLENLLPSWSNNLSSHYFSHARTLPITMGND</sequence>
<keyword evidence="4" id="KW-1185">Reference proteome</keyword>
<dbReference type="SUPFAM" id="SSF56059">
    <property type="entry name" value="Glutathione synthetase ATP-binding domain-like"/>
    <property type="match status" value="1"/>
</dbReference>
<name>A0A9X0QJX5_9BACT</name>
<dbReference type="InterPro" id="IPR007296">
    <property type="entry name" value="DUF403"/>
</dbReference>
<dbReference type="InterPro" id="IPR051680">
    <property type="entry name" value="ATP-dep_Glu-Cys_Ligase-2"/>
</dbReference>
<proteinExistence type="predicted"/>
<comment type="caution">
    <text evidence="3">The sequence shown here is derived from an EMBL/GenBank/DDBJ whole genome shotgun (WGS) entry which is preliminary data.</text>
</comment>
<organism evidence="3 4">
    <name type="scientific">Tunturiibacter gelidiferens</name>
    <dbReference type="NCBI Taxonomy" id="3069689"/>
    <lineage>
        <taxon>Bacteria</taxon>
        <taxon>Pseudomonadati</taxon>
        <taxon>Acidobacteriota</taxon>
        <taxon>Terriglobia</taxon>
        <taxon>Terriglobales</taxon>
        <taxon>Acidobacteriaceae</taxon>
        <taxon>Tunturiibacter</taxon>
    </lineage>
</organism>
<protein>
    <submittedName>
        <fullName evidence="3">Circularly permuted ATP-grasp superfamily protein/putative alpha-E superfamily protein</fullName>
    </submittedName>
</protein>
<dbReference type="InterPro" id="IPR025841">
    <property type="entry name" value="CP_ATPgrasp_2"/>
</dbReference>
<dbReference type="Gene3D" id="3.40.50.11290">
    <property type="match status" value="1"/>
</dbReference>
<dbReference type="Pfam" id="PF14403">
    <property type="entry name" value="CP_ATPgrasp_2"/>
    <property type="match status" value="1"/>
</dbReference>
<dbReference type="RefSeq" id="WP_183981636.1">
    <property type="nucleotide sequence ID" value="NZ_JACHEB010000019.1"/>
</dbReference>
<dbReference type="Proteomes" id="UP000535182">
    <property type="component" value="Unassembled WGS sequence"/>
</dbReference>
<dbReference type="Pfam" id="PF04168">
    <property type="entry name" value="Alpha-E"/>
    <property type="match status" value="1"/>
</dbReference>
<dbReference type="PANTHER" id="PTHR34595">
    <property type="entry name" value="BLR5612 PROTEIN"/>
    <property type="match status" value="1"/>
</dbReference>